<evidence type="ECO:0000256" key="1">
    <source>
        <dbReference type="SAM" id="Phobius"/>
    </source>
</evidence>
<dbReference type="PANTHER" id="PTHR35394">
    <property type="entry name" value="DUF3176 DOMAIN-CONTAINING PROTEIN"/>
    <property type="match status" value="1"/>
</dbReference>
<name>A0AAE0X8X9_9PEZI</name>
<dbReference type="InterPro" id="IPR021514">
    <property type="entry name" value="DUF3176"/>
</dbReference>
<dbReference type="PANTHER" id="PTHR35394:SF5">
    <property type="entry name" value="DUF3176 DOMAIN-CONTAINING PROTEIN"/>
    <property type="match status" value="1"/>
</dbReference>
<feature type="transmembrane region" description="Helical" evidence="1">
    <location>
        <begin position="556"/>
        <end position="578"/>
    </location>
</feature>
<evidence type="ECO:0000313" key="3">
    <source>
        <dbReference type="Proteomes" id="UP001270362"/>
    </source>
</evidence>
<dbReference type="Proteomes" id="UP001270362">
    <property type="component" value="Unassembled WGS sequence"/>
</dbReference>
<keyword evidence="3" id="KW-1185">Reference proteome</keyword>
<reference evidence="2" key="2">
    <citation type="submission" date="2023-06" db="EMBL/GenBank/DDBJ databases">
        <authorList>
            <consortium name="Lawrence Berkeley National Laboratory"/>
            <person name="Haridas S."/>
            <person name="Hensen N."/>
            <person name="Bonometti L."/>
            <person name="Westerberg I."/>
            <person name="Brannstrom I.O."/>
            <person name="Guillou S."/>
            <person name="Cros-Aarteil S."/>
            <person name="Calhoun S."/>
            <person name="Kuo A."/>
            <person name="Mondo S."/>
            <person name="Pangilinan J."/>
            <person name="Riley R."/>
            <person name="Labutti K."/>
            <person name="Andreopoulos B."/>
            <person name="Lipzen A."/>
            <person name="Chen C."/>
            <person name="Yanf M."/>
            <person name="Daum C."/>
            <person name="Ng V."/>
            <person name="Clum A."/>
            <person name="Steindorff A."/>
            <person name="Ohm R."/>
            <person name="Martin F."/>
            <person name="Silar P."/>
            <person name="Natvig D."/>
            <person name="Lalanne C."/>
            <person name="Gautier V."/>
            <person name="Ament-Velasquez S.L."/>
            <person name="Kruys A."/>
            <person name="Hutchinson M.I."/>
            <person name="Powell A.J."/>
            <person name="Barry K."/>
            <person name="Miller A.N."/>
            <person name="Grigoriev I.V."/>
            <person name="Debuchy R."/>
            <person name="Gladieux P."/>
            <person name="Thoren M.H."/>
            <person name="Johannesson H."/>
        </authorList>
    </citation>
    <scope>NUCLEOTIDE SEQUENCE</scope>
    <source>
        <strain evidence="2">CBS 314.62</strain>
    </source>
</reference>
<gene>
    <name evidence="2" type="ORF">B0T22DRAFT_148882</name>
</gene>
<dbReference type="EMBL" id="JAULSO010000002">
    <property type="protein sequence ID" value="KAK3688258.1"/>
    <property type="molecule type" value="Genomic_DNA"/>
</dbReference>
<accession>A0AAE0X8X9</accession>
<comment type="caution">
    <text evidence="2">The sequence shown here is derived from an EMBL/GenBank/DDBJ whole genome shotgun (WGS) entry which is preliminary data.</text>
</comment>
<feature type="transmembrane region" description="Helical" evidence="1">
    <location>
        <begin position="56"/>
        <end position="77"/>
    </location>
</feature>
<keyword evidence="1" id="KW-0812">Transmembrane</keyword>
<keyword evidence="1" id="KW-0472">Membrane</keyword>
<organism evidence="2 3">
    <name type="scientific">Podospora appendiculata</name>
    <dbReference type="NCBI Taxonomy" id="314037"/>
    <lineage>
        <taxon>Eukaryota</taxon>
        <taxon>Fungi</taxon>
        <taxon>Dikarya</taxon>
        <taxon>Ascomycota</taxon>
        <taxon>Pezizomycotina</taxon>
        <taxon>Sordariomycetes</taxon>
        <taxon>Sordariomycetidae</taxon>
        <taxon>Sordariales</taxon>
        <taxon>Podosporaceae</taxon>
        <taxon>Podospora</taxon>
    </lineage>
</organism>
<feature type="transmembrane region" description="Helical" evidence="1">
    <location>
        <begin position="97"/>
        <end position="120"/>
    </location>
</feature>
<feature type="transmembrane region" description="Helical" evidence="1">
    <location>
        <begin position="163"/>
        <end position="182"/>
    </location>
</feature>
<dbReference type="AlphaFoldDB" id="A0AAE0X8X9"/>
<sequence length="644" mass="69548">MDIQDQSHSQLTLHLMAEPPKHAVPPSLLTNEDMYPTQNDRYYGARRRDRASPSTFSLWLPELCASVLVLAMLSAVVGTVRSNQDKPLPQWPYNLSINTLISIYFTILKAAMCFVLSGGLGQLKWAWFEQAAHPLDDLAKFDNASRGPWGSAVLLCRLRRRTFLPSIAAVVIILATILDPFGQQIIRFYSCSIRAYSQNATIPRMTQLDGGMGFHIGALLDSIGADMQNAINLGIYQAAPSVVSFDCPTGNCTFTSRYGSTGWCSRCANITDQVEMVEVPAPNEYQLASVNVTLPSTNLTAILGSGGAMLSFGTRQGPMGTIVQLLLGTDTTTTNHEPDAWGAAGYGAAECSIFHCLRTYSTSVDNGQLHETIESEAYAWGEASTSSAGASNSPHSSSTDTGIFQTSIDVSCLNASEAADLRSHGYVFSSDTPWLAYNLSTPATSTAGNSNSTGSGDIAIRPACLYQADAITARSIAYYLAQHFQGTVVAAPGAMVGPAHLQSIYRDGNVSFASVDATFTRLANAMTLYGRGQPAAQAEPAIGEVYAADTCVRVQWAWVVFPAALVVGMLVFLAVAAGRVSRGRELGRQEYKTSVLPLMVHVVERKGDHRREGEGEGIHGIEDLARRLVVRLERGEKGWRFREE</sequence>
<protein>
    <submittedName>
        <fullName evidence="2">Uncharacterized protein</fullName>
    </submittedName>
</protein>
<proteinExistence type="predicted"/>
<reference evidence="2" key="1">
    <citation type="journal article" date="2023" name="Mol. Phylogenet. Evol.">
        <title>Genome-scale phylogeny and comparative genomics of the fungal order Sordariales.</title>
        <authorList>
            <person name="Hensen N."/>
            <person name="Bonometti L."/>
            <person name="Westerberg I."/>
            <person name="Brannstrom I.O."/>
            <person name="Guillou S."/>
            <person name="Cros-Aarteil S."/>
            <person name="Calhoun S."/>
            <person name="Haridas S."/>
            <person name="Kuo A."/>
            <person name="Mondo S."/>
            <person name="Pangilinan J."/>
            <person name="Riley R."/>
            <person name="LaButti K."/>
            <person name="Andreopoulos B."/>
            <person name="Lipzen A."/>
            <person name="Chen C."/>
            <person name="Yan M."/>
            <person name="Daum C."/>
            <person name="Ng V."/>
            <person name="Clum A."/>
            <person name="Steindorff A."/>
            <person name="Ohm R.A."/>
            <person name="Martin F."/>
            <person name="Silar P."/>
            <person name="Natvig D.O."/>
            <person name="Lalanne C."/>
            <person name="Gautier V."/>
            <person name="Ament-Velasquez S.L."/>
            <person name="Kruys A."/>
            <person name="Hutchinson M.I."/>
            <person name="Powell A.J."/>
            <person name="Barry K."/>
            <person name="Miller A.N."/>
            <person name="Grigoriev I.V."/>
            <person name="Debuchy R."/>
            <person name="Gladieux P."/>
            <person name="Hiltunen Thoren M."/>
            <person name="Johannesson H."/>
        </authorList>
    </citation>
    <scope>NUCLEOTIDE SEQUENCE</scope>
    <source>
        <strain evidence="2">CBS 314.62</strain>
    </source>
</reference>
<evidence type="ECO:0000313" key="2">
    <source>
        <dbReference type="EMBL" id="KAK3688258.1"/>
    </source>
</evidence>
<keyword evidence="1" id="KW-1133">Transmembrane helix</keyword>
<dbReference type="Pfam" id="PF11374">
    <property type="entry name" value="DUF3176"/>
    <property type="match status" value="1"/>
</dbReference>